<gene>
    <name evidence="7" type="ORF">OCGS_0827</name>
</gene>
<keyword evidence="3" id="KW-0274">FAD</keyword>
<dbReference type="InterPro" id="IPR002938">
    <property type="entry name" value="FAD-bd"/>
</dbReference>
<sequence length="359" mass="37763">MRVAVLGGGIGGLAAALAFARRGHDVAVFERAPDLTEVGAGLQISPNGMAVLRALGVGDAIATAGLRSAAVVLRDGPSGRLVLRMDLAGRDFLLMHRADLIGVLADAARAAGVALRLGRAVRAVGTDGRVDGEAFDLVAAADGLHSVARGVLNGPAHPFFTGQVAWRATVPGDAAREAVVRMGPGRHLVAYPLRGGTVNLVGVEERRDWTAEGWHHAGDPDAFRAAFAGFGEARDLLGRVDGVNLWGLFRHEVAQIWQAGRLALLGDAAHPTLPFLAQGANLALEDAWVLAAQADDLPRYQALRRPRAVRAIAAANANARNYHLRGPARLAAHAALRMAPGTLMLRRLDWLYGCDVTRG</sequence>
<dbReference type="SUPFAM" id="SSF51905">
    <property type="entry name" value="FAD/NAD(P)-binding domain"/>
    <property type="match status" value="1"/>
</dbReference>
<accession>K2HF95</accession>
<evidence type="ECO:0000256" key="2">
    <source>
        <dbReference type="ARBA" id="ARBA00022630"/>
    </source>
</evidence>
<dbReference type="GO" id="GO:0071949">
    <property type="term" value="F:FAD binding"/>
    <property type="evidence" value="ECO:0007669"/>
    <property type="project" value="InterPro"/>
</dbReference>
<evidence type="ECO:0000256" key="4">
    <source>
        <dbReference type="ARBA" id="ARBA00023002"/>
    </source>
</evidence>
<dbReference type="Gene3D" id="3.50.50.60">
    <property type="entry name" value="FAD/NAD(P)-binding domain"/>
    <property type="match status" value="1"/>
</dbReference>
<organism evidence="7 8">
    <name type="scientific">Oceaniovalibus guishaninsula JLT2003</name>
    <dbReference type="NCBI Taxonomy" id="1231392"/>
    <lineage>
        <taxon>Bacteria</taxon>
        <taxon>Pseudomonadati</taxon>
        <taxon>Pseudomonadota</taxon>
        <taxon>Alphaproteobacteria</taxon>
        <taxon>Rhodobacterales</taxon>
        <taxon>Roseobacteraceae</taxon>
        <taxon>Oceaniovalibus</taxon>
    </lineage>
</organism>
<dbReference type="PATRIC" id="fig|1231392.3.peg.832"/>
<evidence type="ECO:0000256" key="1">
    <source>
        <dbReference type="ARBA" id="ARBA00001974"/>
    </source>
</evidence>
<keyword evidence="2" id="KW-0285">Flavoprotein</keyword>
<dbReference type="InterPro" id="IPR050493">
    <property type="entry name" value="FAD-dep_Monooxygenase_BioMet"/>
</dbReference>
<dbReference type="PANTHER" id="PTHR13789:SF318">
    <property type="entry name" value="GERANYLGERANYL DIPHOSPHATE REDUCTASE"/>
    <property type="match status" value="1"/>
</dbReference>
<evidence type="ECO:0000313" key="7">
    <source>
        <dbReference type="EMBL" id="EKE45132.1"/>
    </source>
</evidence>
<dbReference type="RefSeq" id="WP_007425980.1">
    <property type="nucleotide sequence ID" value="NZ_AMGO01000011.1"/>
</dbReference>
<dbReference type="PANTHER" id="PTHR13789">
    <property type="entry name" value="MONOOXYGENASE"/>
    <property type="match status" value="1"/>
</dbReference>
<dbReference type="GO" id="GO:0004497">
    <property type="term" value="F:monooxygenase activity"/>
    <property type="evidence" value="ECO:0007669"/>
    <property type="project" value="UniProtKB-KW"/>
</dbReference>
<protein>
    <recommendedName>
        <fullName evidence="6">FAD-binding domain-containing protein</fullName>
    </recommendedName>
</protein>
<reference evidence="7 8" key="1">
    <citation type="journal article" date="2012" name="J. Bacteriol.">
        <title>Draft Genome Sequence of Oceaniovalibus guishaninsula JLT2003T.</title>
        <authorList>
            <person name="Tang K."/>
            <person name="Liu K."/>
            <person name="Jiao N."/>
        </authorList>
    </citation>
    <scope>NUCLEOTIDE SEQUENCE [LARGE SCALE GENOMIC DNA]</scope>
    <source>
        <strain evidence="7 8">JLT2003</strain>
    </source>
</reference>
<name>K2HF95_9RHOB</name>
<dbReference type="SUPFAM" id="SSF54373">
    <property type="entry name" value="FAD-linked reductases, C-terminal domain"/>
    <property type="match status" value="1"/>
</dbReference>
<keyword evidence="5" id="KW-0503">Monooxygenase</keyword>
<dbReference type="PRINTS" id="PR00420">
    <property type="entry name" value="RNGMNOXGNASE"/>
</dbReference>
<dbReference type="OrthoDB" id="4230779at2"/>
<proteinExistence type="predicted"/>
<evidence type="ECO:0000256" key="3">
    <source>
        <dbReference type="ARBA" id="ARBA00022827"/>
    </source>
</evidence>
<keyword evidence="4" id="KW-0560">Oxidoreductase</keyword>
<dbReference type="EMBL" id="AMGO01000011">
    <property type="protein sequence ID" value="EKE45132.1"/>
    <property type="molecule type" value="Genomic_DNA"/>
</dbReference>
<keyword evidence="8" id="KW-1185">Reference proteome</keyword>
<dbReference type="Pfam" id="PF01494">
    <property type="entry name" value="FAD_binding_3"/>
    <property type="match status" value="1"/>
</dbReference>
<evidence type="ECO:0000259" key="6">
    <source>
        <dbReference type="Pfam" id="PF01494"/>
    </source>
</evidence>
<evidence type="ECO:0000256" key="5">
    <source>
        <dbReference type="ARBA" id="ARBA00023033"/>
    </source>
</evidence>
<dbReference type="InterPro" id="IPR036188">
    <property type="entry name" value="FAD/NAD-bd_sf"/>
</dbReference>
<comment type="caution">
    <text evidence="7">The sequence shown here is derived from an EMBL/GenBank/DDBJ whole genome shotgun (WGS) entry which is preliminary data.</text>
</comment>
<feature type="domain" description="FAD-binding" evidence="6">
    <location>
        <begin position="2"/>
        <end position="291"/>
    </location>
</feature>
<dbReference type="STRING" id="1231392.OCGS_0827"/>
<dbReference type="AlphaFoldDB" id="K2HF95"/>
<dbReference type="eggNOG" id="COG0654">
    <property type="taxonomic scope" value="Bacteria"/>
</dbReference>
<comment type="cofactor">
    <cofactor evidence="1">
        <name>FAD</name>
        <dbReference type="ChEBI" id="CHEBI:57692"/>
    </cofactor>
</comment>
<evidence type="ECO:0000313" key="8">
    <source>
        <dbReference type="Proteomes" id="UP000006765"/>
    </source>
</evidence>
<dbReference type="Proteomes" id="UP000006765">
    <property type="component" value="Unassembled WGS sequence"/>
</dbReference>